<organism evidence="2 3">
    <name type="scientific">Solilutibacter tolerans</name>
    <dbReference type="NCBI Taxonomy" id="1604334"/>
    <lineage>
        <taxon>Bacteria</taxon>
        <taxon>Pseudomonadati</taxon>
        <taxon>Pseudomonadota</taxon>
        <taxon>Gammaproteobacteria</taxon>
        <taxon>Lysobacterales</taxon>
        <taxon>Lysobacteraceae</taxon>
        <taxon>Solilutibacter</taxon>
    </lineage>
</organism>
<evidence type="ECO:0000313" key="3">
    <source>
        <dbReference type="Proteomes" id="UP000241788"/>
    </source>
</evidence>
<dbReference type="Proteomes" id="UP000241788">
    <property type="component" value="Unassembled WGS sequence"/>
</dbReference>
<accession>A0A1N6VNZ2</accession>
<keyword evidence="3" id="KW-1185">Reference proteome</keyword>
<feature type="region of interest" description="Disordered" evidence="1">
    <location>
        <begin position="55"/>
        <end position="88"/>
    </location>
</feature>
<protein>
    <submittedName>
        <fullName evidence="2">Beta-barrel assembly machine subunit BamC</fullName>
    </submittedName>
</protein>
<name>A0A1N6VNZ2_9GAMM</name>
<reference evidence="3" key="1">
    <citation type="submission" date="2017-01" db="EMBL/GenBank/DDBJ databases">
        <authorList>
            <person name="Varghese N."/>
            <person name="Submissions S."/>
        </authorList>
    </citation>
    <scope>NUCLEOTIDE SEQUENCE [LARGE SCALE GENOMIC DNA]</scope>
    <source>
        <strain evidence="3">UM1</strain>
    </source>
</reference>
<dbReference type="EMBL" id="FTLW01000004">
    <property type="protein sequence ID" value="SIQ79527.1"/>
    <property type="molecule type" value="Genomic_DNA"/>
</dbReference>
<dbReference type="AlphaFoldDB" id="A0A1N6VNZ2"/>
<gene>
    <name evidence="2" type="ORF">SAMN05421546_1834</name>
</gene>
<dbReference type="STRING" id="1604334.SAMN05421546_1834"/>
<proteinExistence type="predicted"/>
<evidence type="ECO:0000256" key="1">
    <source>
        <dbReference type="SAM" id="MobiDB-lite"/>
    </source>
</evidence>
<evidence type="ECO:0000313" key="2">
    <source>
        <dbReference type="EMBL" id="SIQ79527.1"/>
    </source>
</evidence>
<sequence length="187" mass="19162">MPPTGGDLVMNPQEIYMRIVSPGRVAAITSLAVAVALTSGCSWFRKENDAYKLSGEARPLEVPPPLDQPSTEGAMALPSGSVMASSSGRATQGAASASGFTIAGAQRDEVFTRLGDALAGVQGLTVASKAQLLGSYDVSYGGDNFLVRTSQTSSGVYISAVDPRGMPDNRANPVAVIAQLKTALGGQ</sequence>